<feature type="compositionally biased region" description="Gly residues" evidence="3">
    <location>
        <begin position="645"/>
        <end position="683"/>
    </location>
</feature>
<feature type="region of interest" description="Disordered" evidence="3">
    <location>
        <begin position="47"/>
        <end position="74"/>
    </location>
</feature>
<dbReference type="AlphaFoldDB" id="A0A2X0NPL6"/>
<evidence type="ECO:0000256" key="3">
    <source>
        <dbReference type="SAM" id="MobiDB-lite"/>
    </source>
</evidence>
<dbReference type="GO" id="GO:0005829">
    <property type="term" value="C:cytosol"/>
    <property type="evidence" value="ECO:0007669"/>
    <property type="project" value="TreeGrafter"/>
</dbReference>
<dbReference type="Pfam" id="PF00076">
    <property type="entry name" value="RRM_1"/>
    <property type="match status" value="1"/>
</dbReference>
<gene>
    <name evidence="6" type="ORF">BZ3500_MVSOF-1268-A1-R1_CHR6-2G08470</name>
</gene>
<keyword evidence="7" id="KW-1185">Reference proteome</keyword>
<dbReference type="SMART" id="SM00360">
    <property type="entry name" value="RRM"/>
    <property type="match status" value="1"/>
</dbReference>
<evidence type="ECO:0000256" key="1">
    <source>
        <dbReference type="ARBA" id="ARBA00022884"/>
    </source>
</evidence>
<dbReference type="InterPro" id="IPR039539">
    <property type="entry name" value="Ras_GTPase_bind_prot"/>
</dbReference>
<feature type="region of interest" description="Disordered" evidence="3">
    <location>
        <begin position="386"/>
        <end position="435"/>
    </location>
</feature>
<dbReference type="InterPro" id="IPR018222">
    <property type="entry name" value="Nuclear_transport_factor_2_euk"/>
</dbReference>
<dbReference type="InterPro" id="IPR012677">
    <property type="entry name" value="Nucleotide-bd_a/b_plait_sf"/>
</dbReference>
<dbReference type="SUPFAM" id="SSF54928">
    <property type="entry name" value="RNA-binding domain, RBD"/>
    <property type="match status" value="1"/>
</dbReference>
<dbReference type="CDD" id="cd00780">
    <property type="entry name" value="NTF2"/>
    <property type="match status" value="1"/>
</dbReference>
<dbReference type="Pfam" id="PF02136">
    <property type="entry name" value="NTF2"/>
    <property type="match status" value="1"/>
</dbReference>
<keyword evidence="1 2" id="KW-0694">RNA-binding</keyword>
<feature type="compositionally biased region" description="Low complexity" evidence="3">
    <location>
        <begin position="322"/>
        <end position="343"/>
    </location>
</feature>
<evidence type="ECO:0000259" key="4">
    <source>
        <dbReference type="PROSITE" id="PS50102"/>
    </source>
</evidence>
<feature type="compositionally biased region" description="Low complexity" evidence="3">
    <location>
        <begin position="684"/>
        <end position="700"/>
    </location>
</feature>
<evidence type="ECO:0000313" key="6">
    <source>
        <dbReference type="EMBL" id="SCZ93114.1"/>
    </source>
</evidence>
<dbReference type="Proteomes" id="UP000249723">
    <property type="component" value="Unassembled WGS sequence"/>
</dbReference>
<dbReference type="PROSITE" id="PS50177">
    <property type="entry name" value="NTF2_DOMAIN"/>
    <property type="match status" value="1"/>
</dbReference>
<feature type="region of interest" description="Disordered" evidence="3">
    <location>
        <begin position="279"/>
        <end position="374"/>
    </location>
</feature>
<organism evidence="6 7">
    <name type="scientific">Microbotryum saponariae</name>
    <dbReference type="NCBI Taxonomy" id="289078"/>
    <lineage>
        <taxon>Eukaryota</taxon>
        <taxon>Fungi</taxon>
        <taxon>Dikarya</taxon>
        <taxon>Basidiomycota</taxon>
        <taxon>Pucciniomycotina</taxon>
        <taxon>Microbotryomycetes</taxon>
        <taxon>Microbotryales</taxon>
        <taxon>Microbotryaceae</taxon>
        <taxon>Microbotryum</taxon>
    </lineage>
</organism>
<accession>A0A2X0NPL6</accession>
<feature type="compositionally biased region" description="Low complexity" evidence="3">
    <location>
        <begin position="386"/>
        <end position="403"/>
    </location>
</feature>
<feature type="compositionally biased region" description="Low complexity" evidence="3">
    <location>
        <begin position="513"/>
        <end position="523"/>
    </location>
</feature>
<proteinExistence type="predicted"/>
<dbReference type="SUPFAM" id="SSF54427">
    <property type="entry name" value="NTF2-like"/>
    <property type="match status" value="1"/>
</dbReference>
<dbReference type="GO" id="GO:0003729">
    <property type="term" value="F:mRNA binding"/>
    <property type="evidence" value="ECO:0007669"/>
    <property type="project" value="TreeGrafter"/>
</dbReference>
<dbReference type="STRING" id="289078.A0A2X0NPL6"/>
<sequence length="708" mass="72566">MAESTTPTQANPTDVGADSNRISWAFLAQYYSFLVELTHITLPTGSTSARSQLAPTHTYAPPPPPTFSHLDSSQNKDPSRLHCFYTKRSTLIHSTEGEETTACYGQQVRSTFVQQAMFKLTELLLGLLIKQEIHHKLMSLKFEDCKVYISNVDSQSSAEGGIIVQVIGEQSNHGGPWRKFSQTFFLAEQPNGYFVLNDICRYIKEEGDDDDINAGYTHPASIVTAAAVSNAHLAGSSLPPAQSTETTAVSDDAAAIAEATPLFADDTYSSIQETFPTLDASPAFNGTQEPQSTTKAEAVKEISSPAAAAPTPLPNGHHAPQATTSTPAEPAEPAVAETETETVVEAKHEEPEASISASTTEELTPAAASAPAVTEEIPSTIAQAATPEPTAAAAAAAPATSTPAPAPAPAPSSSPASTPAPAAEQAPAAPALPAAPAAPKSWASLAAANGGANKWGKTAVASAKGISAAPTPAPSTSTERPSAASTSHEAGSAAGHEGGKTRGKGVSGSSSNAGHGLSASGSTTGAGGNFHDSVLAVTTTMCYIKGVQENVSEKALMDVLTSRFGPMCECSIIRNKACAFVEYESLLSARKALQASVLRSEGGEGGVRVPVDPSHPASNGKDFAIIQILERKEHGERPPSQPRRGPGGGRTGGQGQGQGQPGQGQGQGQQGGNKRTGGGGRTGAQGAQQGNQQGTNNSRGSKPTAATK</sequence>
<feature type="region of interest" description="Disordered" evidence="3">
    <location>
        <begin position="630"/>
        <end position="708"/>
    </location>
</feature>
<feature type="compositionally biased region" description="Polar residues" evidence="3">
    <location>
        <begin position="284"/>
        <end position="295"/>
    </location>
</feature>
<evidence type="ECO:0000313" key="7">
    <source>
        <dbReference type="Proteomes" id="UP000249723"/>
    </source>
</evidence>
<dbReference type="GO" id="GO:0034517">
    <property type="term" value="P:ribophagy"/>
    <property type="evidence" value="ECO:0007669"/>
    <property type="project" value="TreeGrafter"/>
</dbReference>
<feature type="compositionally biased region" description="Low complexity" evidence="3">
    <location>
        <begin position="413"/>
        <end position="435"/>
    </location>
</feature>
<dbReference type="Gene3D" id="3.10.450.50">
    <property type="match status" value="1"/>
</dbReference>
<dbReference type="InterPro" id="IPR035979">
    <property type="entry name" value="RBD_domain_sf"/>
</dbReference>
<dbReference type="GO" id="GO:0016579">
    <property type="term" value="P:protein deubiquitination"/>
    <property type="evidence" value="ECO:0007669"/>
    <property type="project" value="TreeGrafter"/>
</dbReference>
<dbReference type="GO" id="GO:1990861">
    <property type="term" value="C:Ubp3-Bre5 deubiquitination complex"/>
    <property type="evidence" value="ECO:0007669"/>
    <property type="project" value="TreeGrafter"/>
</dbReference>
<dbReference type="PROSITE" id="PS50102">
    <property type="entry name" value="RRM"/>
    <property type="match status" value="1"/>
</dbReference>
<dbReference type="InterPro" id="IPR002075">
    <property type="entry name" value="NTF2_dom"/>
</dbReference>
<dbReference type="GO" id="GO:1990904">
    <property type="term" value="C:ribonucleoprotein complex"/>
    <property type="evidence" value="ECO:0007669"/>
    <property type="project" value="TreeGrafter"/>
</dbReference>
<dbReference type="CDD" id="cd00590">
    <property type="entry name" value="RRM_SF"/>
    <property type="match status" value="1"/>
</dbReference>
<feature type="domain" description="NTF2" evidence="5">
    <location>
        <begin position="22"/>
        <end position="202"/>
    </location>
</feature>
<protein>
    <submittedName>
        <fullName evidence="6">BZ3500_MvSof-1268-A1-R1_Chr6-2g08470 protein</fullName>
    </submittedName>
</protein>
<evidence type="ECO:0000256" key="2">
    <source>
        <dbReference type="PROSITE-ProRule" id="PRU00176"/>
    </source>
</evidence>
<feature type="region of interest" description="Disordered" evidence="3">
    <location>
        <begin position="463"/>
        <end position="525"/>
    </location>
</feature>
<dbReference type="Gene3D" id="3.30.70.330">
    <property type="match status" value="1"/>
</dbReference>
<feature type="compositionally biased region" description="Low complexity" evidence="3">
    <location>
        <begin position="467"/>
        <end position="495"/>
    </location>
</feature>
<dbReference type="PANTHER" id="PTHR10693:SF20">
    <property type="entry name" value="AT27578P"/>
    <property type="match status" value="1"/>
</dbReference>
<evidence type="ECO:0000259" key="5">
    <source>
        <dbReference type="PROSITE" id="PS50177"/>
    </source>
</evidence>
<dbReference type="EMBL" id="FMWP01000047">
    <property type="protein sequence ID" value="SCZ93114.1"/>
    <property type="molecule type" value="Genomic_DNA"/>
</dbReference>
<dbReference type="OrthoDB" id="339151at2759"/>
<dbReference type="InterPro" id="IPR032710">
    <property type="entry name" value="NTF2-like_dom_sf"/>
</dbReference>
<dbReference type="InterPro" id="IPR000504">
    <property type="entry name" value="RRM_dom"/>
</dbReference>
<reference evidence="7" key="1">
    <citation type="submission" date="2016-10" db="EMBL/GenBank/DDBJ databases">
        <authorList>
            <person name="Jeantristanb JTB J.-T."/>
            <person name="Ricardo R."/>
        </authorList>
    </citation>
    <scope>NUCLEOTIDE SEQUENCE [LARGE SCALE GENOMIC DNA]</scope>
</reference>
<dbReference type="PANTHER" id="PTHR10693">
    <property type="entry name" value="RAS GTPASE-ACTIVATING PROTEIN-BINDING PROTEIN"/>
    <property type="match status" value="1"/>
</dbReference>
<feature type="region of interest" description="Disordered" evidence="3">
    <location>
        <begin position="601"/>
        <end position="620"/>
    </location>
</feature>
<name>A0A2X0NPL6_9BASI</name>
<feature type="domain" description="RRM" evidence="4">
    <location>
        <begin position="540"/>
        <end position="616"/>
    </location>
</feature>